<dbReference type="CDD" id="cd01129">
    <property type="entry name" value="PulE-GspE-like"/>
    <property type="match status" value="1"/>
</dbReference>
<dbReference type="PROSITE" id="PS00662">
    <property type="entry name" value="T2SP_E"/>
    <property type="match status" value="1"/>
</dbReference>
<dbReference type="Gene3D" id="3.40.50.300">
    <property type="entry name" value="P-loop containing nucleotide triphosphate hydrolases"/>
    <property type="match status" value="1"/>
</dbReference>
<proteinExistence type="inferred from homology"/>
<dbReference type="InterPro" id="IPR027417">
    <property type="entry name" value="P-loop_NTPase"/>
</dbReference>
<dbReference type="RefSeq" id="WP_057908790.1">
    <property type="nucleotide sequence ID" value="NZ_CP045007.1"/>
</dbReference>
<organism evidence="5 6">
    <name type="scientific">Latilactobacillus graminis</name>
    <dbReference type="NCBI Taxonomy" id="60519"/>
    <lineage>
        <taxon>Bacteria</taxon>
        <taxon>Bacillati</taxon>
        <taxon>Bacillota</taxon>
        <taxon>Bacilli</taxon>
        <taxon>Lactobacillales</taxon>
        <taxon>Lactobacillaceae</taxon>
        <taxon>Latilactobacillus</taxon>
    </lineage>
</organism>
<evidence type="ECO:0000256" key="1">
    <source>
        <dbReference type="ARBA" id="ARBA00006611"/>
    </source>
</evidence>
<sequence length="298" mass="32930">MTNETLTVLLQKCVQEKAQDLYFRPIPTGWVVIARLATRLQTLQTVTESEGHQWLNQLKYQAGMDISETRRPQTGRMSLTVEKAIIYLRLATVGDFLNRESLVVRFIYPIGTTYHCDDSQILTHLNRLIQQPGLLLFAGPTGSGKTTSLYYLAEQVMADKMVVAIEDPIEIQQPAFLQLQVNEAAGLSYAALLKISLRLRPDTLIIGEIRDLQTAQHAISAALSGHLVLSTIHARSTIGVIDRLLDLGISRAQLMACLVGVAYQSLVVDGQKVAAHYELATGQQLEEETCETTVNGSI</sequence>
<dbReference type="EMBL" id="CP045007">
    <property type="protein sequence ID" value="QFP79338.1"/>
    <property type="molecule type" value="Genomic_DNA"/>
</dbReference>
<dbReference type="Proteomes" id="UP000326334">
    <property type="component" value="Chromosome"/>
</dbReference>
<gene>
    <name evidence="5" type="ORF">LG542_03435</name>
</gene>
<dbReference type="Pfam" id="PF00437">
    <property type="entry name" value="T2SSE"/>
    <property type="match status" value="1"/>
</dbReference>
<dbReference type="InterPro" id="IPR047667">
    <property type="entry name" value="ATPase_ComGA"/>
</dbReference>
<evidence type="ECO:0000256" key="2">
    <source>
        <dbReference type="ARBA" id="ARBA00022741"/>
    </source>
</evidence>
<dbReference type="PANTHER" id="PTHR30258">
    <property type="entry name" value="TYPE II SECRETION SYSTEM PROTEIN GSPE-RELATED"/>
    <property type="match status" value="1"/>
</dbReference>
<comment type="similarity">
    <text evidence="1">Belongs to the GSP E family.</text>
</comment>
<keyword evidence="6" id="KW-1185">Reference proteome</keyword>
<evidence type="ECO:0000313" key="6">
    <source>
        <dbReference type="Proteomes" id="UP000326334"/>
    </source>
</evidence>
<evidence type="ECO:0000259" key="4">
    <source>
        <dbReference type="PROSITE" id="PS00662"/>
    </source>
</evidence>
<feature type="domain" description="Bacterial type II secretion system protein E" evidence="4">
    <location>
        <begin position="197"/>
        <end position="211"/>
    </location>
</feature>
<protein>
    <submittedName>
        <fullName evidence="5">Competence protein ComGA</fullName>
    </submittedName>
</protein>
<reference evidence="5 6" key="1">
    <citation type="submission" date="2019-10" db="EMBL/GenBank/DDBJ databases">
        <title>Genome sequencing of Lactobacillus graminis.</title>
        <authorList>
            <person name="Kim K."/>
        </authorList>
    </citation>
    <scope>NUCLEOTIDE SEQUENCE [LARGE SCALE GENOMIC DNA]</scope>
    <source>
        <strain evidence="5 6">LG542</strain>
    </source>
</reference>
<keyword evidence="3" id="KW-0067">ATP-binding</keyword>
<dbReference type="SUPFAM" id="SSF52540">
    <property type="entry name" value="P-loop containing nucleoside triphosphate hydrolases"/>
    <property type="match status" value="1"/>
</dbReference>
<dbReference type="Gene3D" id="3.30.450.90">
    <property type="match status" value="1"/>
</dbReference>
<dbReference type="NCBIfam" id="NF041000">
    <property type="entry name" value="ATPase_ComGA"/>
    <property type="match status" value="1"/>
</dbReference>
<evidence type="ECO:0000313" key="5">
    <source>
        <dbReference type="EMBL" id="QFP79338.1"/>
    </source>
</evidence>
<name>A0ABX6C6X5_9LACO</name>
<dbReference type="InterPro" id="IPR001482">
    <property type="entry name" value="T2SS/T4SS_dom"/>
</dbReference>
<accession>A0ABX6C6X5</accession>
<dbReference type="PANTHER" id="PTHR30258:SF2">
    <property type="entry name" value="COMG OPERON PROTEIN 1"/>
    <property type="match status" value="1"/>
</dbReference>
<keyword evidence="2" id="KW-0547">Nucleotide-binding</keyword>
<evidence type="ECO:0000256" key="3">
    <source>
        <dbReference type="ARBA" id="ARBA00022840"/>
    </source>
</evidence>